<evidence type="ECO:0000256" key="1">
    <source>
        <dbReference type="SAM" id="MobiDB-lite"/>
    </source>
</evidence>
<name>A0A9D4ZTH5_ADICA</name>
<feature type="region of interest" description="Disordered" evidence="1">
    <location>
        <begin position="1"/>
        <end position="56"/>
    </location>
</feature>
<keyword evidence="3" id="KW-1185">Reference proteome</keyword>
<comment type="caution">
    <text evidence="2">The sequence shown here is derived from an EMBL/GenBank/DDBJ whole genome shotgun (WGS) entry which is preliminary data.</text>
</comment>
<dbReference type="EMBL" id="JABFUD020000001">
    <property type="protein sequence ID" value="KAI5084730.1"/>
    <property type="molecule type" value="Genomic_DNA"/>
</dbReference>
<gene>
    <name evidence="2" type="ORF">GOP47_0000899</name>
</gene>
<accession>A0A9D4ZTH5</accession>
<sequence length="117" mass="13052">MGFPCRSRAQTGFTGPGRSRASRADHRAQMGFTGRPHGCRKATQDHAGQGLARTLSPNEVPGYGGRRFCVTRPPEVLLFRYRPCLILAVLALVYQRGSSHLERHIIYVTNCKITLDR</sequence>
<proteinExistence type="predicted"/>
<evidence type="ECO:0000313" key="2">
    <source>
        <dbReference type="EMBL" id="KAI5084730.1"/>
    </source>
</evidence>
<evidence type="ECO:0000313" key="3">
    <source>
        <dbReference type="Proteomes" id="UP000886520"/>
    </source>
</evidence>
<organism evidence="2 3">
    <name type="scientific">Adiantum capillus-veneris</name>
    <name type="common">Maidenhair fern</name>
    <dbReference type="NCBI Taxonomy" id="13818"/>
    <lineage>
        <taxon>Eukaryota</taxon>
        <taxon>Viridiplantae</taxon>
        <taxon>Streptophyta</taxon>
        <taxon>Embryophyta</taxon>
        <taxon>Tracheophyta</taxon>
        <taxon>Polypodiopsida</taxon>
        <taxon>Polypodiidae</taxon>
        <taxon>Polypodiales</taxon>
        <taxon>Pteridineae</taxon>
        <taxon>Pteridaceae</taxon>
        <taxon>Vittarioideae</taxon>
        <taxon>Adiantum</taxon>
    </lineage>
</organism>
<reference evidence="2" key="1">
    <citation type="submission" date="2021-01" db="EMBL/GenBank/DDBJ databases">
        <title>Adiantum capillus-veneris genome.</title>
        <authorList>
            <person name="Fang Y."/>
            <person name="Liao Q."/>
        </authorList>
    </citation>
    <scope>NUCLEOTIDE SEQUENCE</scope>
    <source>
        <strain evidence="2">H3</strain>
        <tissue evidence="2">Leaf</tissue>
    </source>
</reference>
<dbReference type="Proteomes" id="UP000886520">
    <property type="component" value="Chromosome 1"/>
</dbReference>
<protein>
    <submittedName>
        <fullName evidence="2">Uncharacterized protein</fullName>
    </submittedName>
</protein>
<dbReference type="AlphaFoldDB" id="A0A9D4ZTH5"/>